<sequence>MPSATGFIRTPHRQRGFTLIELMICVVILGILATWAAPGLANLSAKMTLDSEVQRIWQLLRLARQEAASSGQETWLCPSAEGSSCSNAADWNATLLLFIDADGDGQRGSGERVLAVSQPAGNQVSITANSFSSGLGYTALGFTRGRGSGTFTLTNPALGSEGKKIVVHFARIRTESVTEDDSVTEAEKNG</sequence>
<dbReference type="Gene3D" id="3.55.40.10">
    <property type="entry name" value="minor pseudopilin epsh domain"/>
    <property type="match status" value="1"/>
</dbReference>
<evidence type="ECO:0000313" key="14">
    <source>
        <dbReference type="Proteomes" id="UP000646745"/>
    </source>
</evidence>
<comment type="caution">
    <text evidence="13">The sequence shown here is derived from an EMBL/GenBank/DDBJ whole genome shotgun (WGS) entry which is preliminary data.</text>
</comment>
<keyword evidence="6 11" id="KW-0812">Transmembrane</keyword>
<dbReference type="InterPro" id="IPR045584">
    <property type="entry name" value="Pilin-like"/>
</dbReference>
<evidence type="ECO:0000256" key="6">
    <source>
        <dbReference type="ARBA" id="ARBA00022692"/>
    </source>
</evidence>
<comment type="subcellular location">
    <subcellularLocation>
        <location evidence="1">Cell inner membrane</location>
        <topology evidence="1">Single-pass membrane protein</topology>
    </subcellularLocation>
</comment>
<dbReference type="RefSeq" id="WP_189446087.1">
    <property type="nucleotide sequence ID" value="NZ_BMZI01000009.1"/>
</dbReference>
<proteinExistence type="inferred from homology"/>
<accession>A0ABQ3EFV5</accession>
<keyword evidence="5" id="KW-0997">Cell inner membrane</keyword>
<dbReference type="EMBL" id="BMZI01000009">
    <property type="protein sequence ID" value="GHB33503.1"/>
    <property type="molecule type" value="Genomic_DNA"/>
</dbReference>
<dbReference type="NCBIfam" id="TIGR02532">
    <property type="entry name" value="IV_pilin_GFxxxE"/>
    <property type="match status" value="1"/>
</dbReference>
<gene>
    <name evidence="13" type="ORF">GCM10009038_35470</name>
</gene>
<evidence type="ECO:0000256" key="4">
    <source>
        <dbReference type="ARBA" id="ARBA00022481"/>
    </source>
</evidence>
<feature type="transmembrane region" description="Helical" evidence="11">
    <location>
        <begin position="16"/>
        <end position="37"/>
    </location>
</feature>
<evidence type="ECO:0000256" key="11">
    <source>
        <dbReference type="SAM" id="Phobius"/>
    </source>
</evidence>
<dbReference type="InterPro" id="IPR022346">
    <property type="entry name" value="T2SS_GspH"/>
</dbReference>
<keyword evidence="8 11" id="KW-0472">Membrane</keyword>
<evidence type="ECO:0000256" key="2">
    <source>
        <dbReference type="ARBA" id="ARBA00021549"/>
    </source>
</evidence>
<dbReference type="InterPro" id="IPR012902">
    <property type="entry name" value="N_methyl_site"/>
</dbReference>
<dbReference type="Proteomes" id="UP000646745">
    <property type="component" value="Unassembled WGS sequence"/>
</dbReference>
<keyword evidence="4" id="KW-0488">Methylation</keyword>
<evidence type="ECO:0000256" key="5">
    <source>
        <dbReference type="ARBA" id="ARBA00022519"/>
    </source>
</evidence>
<reference evidence="14" key="1">
    <citation type="journal article" date="2019" name="Int. J. Syst. Evol. Microbiol.">
        <title>The Global Catalogue of Microorganisms (GCM) 10K type strain sequencing project: providing services to taxonomists for standard genome sequencing and annotation.</title>
        <authorList>
            <consortium name="The Broad Institute Genomics Platform"/>
            <consortium name="The Broad Institute Genome Sequencing Center for Infectious Disease"/>
            <person name="Wu L."/>
            <person name="Ma J."/>
        </authorList>
    </citation>
    <scope>NUCLEOTIDE SEQUENCE [LARGE SCALE GENOMIC DNA]</scope>
    <source>
        <strain evidence="14">KCTC 32998</strain>
    </source>
</reference>
<organism evidence="13 14">
    <name type="scientific">Salinicola rhizosphaerae</name>
    <dbReference type="NCBI Taxonomy" id="1443141"/>
    <lineage>
        <taxon>Bacteria</taxon>
        <taxon>Pseudomonadati</taxon>
        <taxon>Pseudomonadota</taxon>
        <taxon>Gammaproteobacteria</taxon>
        <taxon>Oceanospirillales</taxon>
        <taxon>Halomonadaceae</taxon>
        <taxon>Salinicola</taxon>
    </lineage>
</organism>
<evidence type="ECO:0000256" key="1">
    <source>
        <dbReference type="ARBA" id="ARBA00004377"/>
    </source>
</evidence>
<dbReference type="Pfam" id="PF07963">
    <property type="entry name" value="N_methyl"/>
    <property type="match status" value="1"/>
</dbReference>
<keyword evidence="7 11" id="KW-1133">Transmembrane helix</keyword>
<dbReference type="SUPFAM" id="SSF54523">
    <property type="entry name" value="Pili subunits"/>
    <property type="match status" value="1"/>
</dbReference>
<protein>
    <recommendedName>
        <fullName evidence="2">Type II secretion system protein H</fullName>
    </recommendedName>
    <alternativeName>
        <fullName evidence="10">General secretion pathway protein H</fullName>
    </alternativeName>
</protein>
<feature type="domain" description="General secretion pathway GspH" evidence="12">
    <location>
        <begin position="53"/>
        <end position="167"/>
    </location>
</feature>
<keyword evidence="3" id="KW-1003">Cell membrane</keyword>
<evidence type="ECO:0000256" key="3">
    <source>
        <dbReference type="ARBA" id="ARBA00022475"/>
    </source>
</evidence>
<evidence type="ECO:0000256" key="8">
    <source>
        <dbReference type="ARBA" id="ARBA00023136"/>
    </source>
</evidence>
<evidence type="ECO:0000313" key="13">
    <source>
        <dbReference type="EMBL" id="GHB33503.1"/>
    </source>
</evidence>
<evidence type="ECO:0000259" key="12">
    <source>
        <dbReference type="Pfam" id="PF12019"/>
    </source>
</evidence>
<evidence type="ECO:0000256" key="10">
    <source>
        <dbReference type="ARBA" id="ARBA00030775"/>
    </source>
</evidence>
<name>A0ABQ3EFV5_9GAMM</name>
<evidence type="ECO:0000256" key="9">
    <source>
        <dbReference type="ARBA" id="ARBA00025772"/>
    </source>
</evidence>
<comment type="similarity">
    <text evidence="9">Belongs to the GSP H family.</text>
</comment>
<keyword evidence="14" id="KW-1185">Reference proteome</keyword>
<dbReference type="Pfam" id="PF12019">
    <property type="entry name" value="GspH"/>
    <property type="match status" value="1"/>
</dbReference>
<evidence type="ECO:0000256" key="7">
    <source>
        <dbReference type="ARBA" id="ARBA00022989"/>
    </source>
</evidence>